<protein>
    <submittedName>
        <fullName evidence="1">TIGR02757 family protein</fullName>
    </submittedName>
</protein>
<reference evidence="1 2" key="1">
    <citation type="submission" date="2023-05" db="EMBL/GenBank/DDBJ databases">
        <title>Genome sequence of Pinibacter sp. MAH-24.</title>
        <authorList>
            <person name="Huq M.A."/>
        </authorList>
    </citation>
    <scope>NUCLEOTIDE SEQUENCE [LARGE SCALE GENOMIC DNA]</scope>
    <source>
        <strain evidence="1 2">MAH-24</strain>
    </source>
</reference>
<comment type="caution">
    <text evidence="1">The sequence shown here is derived from an EMBL/GenBank/DDBJ whole genome shotgun (WGS) entry which is preliminary data.</text>
</comment>
<sequence length="266" mass="31282">MKSSKEQLSADDKKLVDFFNRKVGEYNAPAFIPDDPISIPHKFSKKQDIEIAGFFASILAWGNRKTIINSCTKLFNLMDNAPHQFVTSFEETDLIPFIDFVHRTFNATDLFHSLKFLQYHYKENTSLETAFSKWMQPDDENIENALNGFHHYFFDFDEFPERTRKHIAAPFKKSACKRLNMYLRWMVRNDNKKVDFGIWKKIKPSQLICPMDVHVARVAKRFNLLDRKQVDWQAAVELTAYLSKLDRNDPVKYDFALFGLGVIEKY</sequence>
<organism evidence="1 2">
    <name type="scientific">Pinibacter soli</name>
    <dbReference type="NCBI Taxonomy" id="3044211"/>
    <lineage>
        <taxon>Bacteria</taxon>
        <taxon>Pseudomonadati</taxon>
        <taxon>Bacteroidota</taxon>
        <taxon>Chitinophagia</taxon>
        <taxon>Chitinophagales</taxon>
        <taxon>Chitinophagaceae</taxon>
        <taxon>Pinibacter</taxon>
    </lineage>
</organism>
<name>A0ABT6R840_9BACT</name>
<dbReference type="InterPro" id="IPR014127">
    <property type="entry name" value="CHP02757"/>
</dbReference>
<accession>A0ABT6R840</accession>
<dbReference type="Proteomes" id="UP001226434">
    <property type="component" value="Unassembled WGS sequence"/>
</dbReference>
<dbReference type="NCBIfam" id="TIGR02757">
    <property type="entry name" value="TIGR02757 family protein"/>
    <property type="match status" value="1"/>
</dbReference>
<gene>
    <name evidence="1" type="ORF">QJ048_03040</name>
</gene>
<evidence type="ECO:0000313" key="2">
    <source>
        <dbReference type="Proteomes" id="UP001226434"/>
    </source>
</evidence>
<keyword evidence="2" id="KW-1185">Reference proteome</keyword>
<dbReference type="InterPro" id="IPR011257">
    <property type="entry name" value="DNA_glycosylase"/>
</dbReference>
<dbReference type="SUPFAM" id="SSF48150">
    <property type="entry name" value="DNA-glycosylase"/>
    <property type="match status" value="1"/>
</dbReference>
<dbReference type="RefSeq" id="WP_282332856.1">
    <property type="nucleotide sequence ID" value="NZ_JASBRG010000001.1"/>
</dbReference>
<proteinExistence type="predicted"/>
<dbReference type="EMBL" id="JASBRG010000001">
    <property type="protein sequence ID" value="MDI3318730.1"/>
    <property type="molecule type" value="Genomic_DNA"/>
</dbReference>
<dbReference type="Pfam" id="PF09674">
    <property type="entry name" value="DUF2400"/>
    <property type="match status" value="1"/>
</dbReference>
<evidence type="ECO:0000313" key="1">
    <source>
        <dbReference type="EMBL" id="MDI3318730.1"/>
    </source>
</evidence>